<evidence type="ECO:0000313" key="2">
    <source>
        <dbReference type="Proteomes" id="UP000469452"/>
    </source>
</evidence>
<comment type="caution">
    <text evidence="1">The sequence shown here is derived from an EMBL/GenBank/DDBJ whole genome shotgun (WGS) entry which is preliminary data.</text>
</comment>
<gene>
    <name evidence="1" type="ORF">AaE_012748</name>
</gene>
<organism evidence="1 2">
    <name type="scientific">Aphanomyces astaci</name>
    <name type="common">Crayfish plague agent</name>
    <dbReference type="NCBI Taxonomy" id="112090"/>
    <lineage>
        <taxon>Eukaryota</taxon>
        <taxon>Sar</taxon>
        <taxon>Stramenopiles</taxon>
        <taxon>Oomycota</taxon>
        <taxon>Saprolegniomycetes</taxon>
        <taxon>Saprolegniales</taxon>
        <taxon>Verrucalvaceae</taxon>
        <taxon>Aphanomyces</taxon>
    </lineage>
</organism>
<reference evidence="1 2" key="1">
    <citation type="submission" date="2019-06" db="EMBL/GenBank/DDBJ databases">
        <title>Genomics analysis of Aphanomyces spp. identifies a new class of oomycete effector associated with host adaptation.</title>
        <authorList>
            <person name="Gaulin E."/>
        </authorList>
    </citation>
    <scope>NUCLEOTIDE SEQUENCE [LARGE SCALE GENOMIC DNA]</scope>
    <source>
        <strain evidence="1 2">E</strain>
    </source>
</reference>
<proteinExistence type="predicted"/>
<protein>
    <submittedName>
        <fullName evidence="1">Uncharacterized protein</fullName>
    </submittedName>
</protein>
<dbReference type="EMBL" id="VJMI01018678">
    <property type="protein sequence ID" value="KAF0709861.1"/>
    <property type="molecule type" value="Genomic_DNA"/>
</dbReference>
<dbReference type="VEuPathDB" id="FungiDB:H257_07737"/>
<dbReference type="VEuPathDB" id="FungiDB:H257_14153"/>
<accession>A0A6A4Z9T2</accession>
<sequence>MDPIHAGLSESLVAQLPGIRDLREGTGEFWRFWHGWRRILRAHPGDYTLYSMSRFKGKKKYKVCYLPMQCGNDHLSIQTYVVNLANWIKLSTPPSTFIQMRQKWLQFAKNTSQGLANDRQYSALSIDVPRHVLEYQVRDLQRHVIACEKTLEVQVSKHRRLAVKVTSNPVLLNLVMRHVLLFNINISMKQPKRKADDCPATPEPKRRVSVLSRMGESPIVTVVGLIDSLDEAEAFLLKVPQPTLAVLRGRIVFTERRVSGSSVLTVYFVAADDDAPIDDLQLRTCKASGDTRRHNMLYLYGAVVFDVPSDNHGFAAGRIATSTRTTKHKRENGTGPFTCNSNFKSWSFDSED</sequence>
<evidence type="ECO:0000313" key="1">
    <source>
        <dbReference type="EMBL" id="KAF0709861.1"/>
    </source>
</evidence>
<dbReference type="Proteomes" id="UP000469452">
    <property type="component" value="Unassembled WGS sequence"/>
</dbReference>
<name>A0A6A4Z9T2_APHAT</name>
<dbReference type="AlphaFoldDB" id="A0A6A4Z9T2"/>